<sequence>MSAKIHGAEYPVQKIFSDDFTFTIPLYQRPYSWTTEQAGELLEDLLTALDNAQEPYFLGSIVLIKTDGRADAEVIDGQQRLTTLTILLAALRDSLQEAGHAAASSLNKYVFQQGDVFTGTPDKPRLTLRERDAAFFRTHIQDARGFHGVSEQLPDPQRHLRGNYELFKSRLNALAVSVRTQLASFVLTNCFLVAVSTPTMESAYRIFSVMNDRGLDLSHTDILKSEVIGAIPAAQREQYTTIWEELEQTLGRDHFESVFKHLRTVVRKIKPQDTLLKEFRTFVRPHEDPVAFIERYLQPYALAYSTLRDCAYESVQAAEDINALLEWLGRVDNEDWVPPALVFFVQHQHQPALLLQFFTRLERLAAGMMIFRANINERINRYAALLTALEQGNALAAGSPLDLTAEECHKVVRALDGDVYNATKIRTYILLRLDAALSGGGARYDHKTISIEHVLPQNPRVGSTWLQWFPDVQERDRAVHRLGNLVLLSKSKNSQAGTFDFDKKKSVYFRARDGVSPFALTTQVLMEAEWTPNVLHRRQRALVQLLMNVWQLGVLRDAVS</sequence>
<organism evidence="3 4">
    <name type="scientific">Deinococcus yavapaiensis KR-236</name>
    <dbReference type="NCBI Taxonomy" id="694435"/>
    <lineage>
        <taxon>Bacteria</taxon>
        <taxon>Thermotogati</taxon>
        <taxon>Deinococcota</taxon>
        <taxon>Deinococci</taxon>
        <taxon>Deinococcales</taxon>
        <taxon>Deinococcaceae</taxon>
        <taxon>Deinococcus</taxon>
    </lineage>
</organism>
<feature type="domain" description="GmrSD restriction endonucleases N-terminal" evidence="1">
    <location>
        <begin position="13"/>
        <end position="227"/>
    </location>
</feature>
<protein>
    <submittedName>
        <fullName evidence="3">Uncharacterized protein DUF1524</fullName>
    </submittedName>
</protein>
<reference evidence="3 4" key="1">
    <citation type="submission" date="2018-06" db="EMBL/GenBank/DDBJ databases">
        <title>Genomic Encyclopedia of Type Strains, Phase IV (KMG-IV): sequencing the most valuable type-strain genomes for metagenomic binning, comparative biology and taxonomic classification.</title>
        <authorList>
            <person name="Goeker M."/>
        </authorList>
    </citation>
    <scope>NUCLEOTIDE SEQUENCE [LARGE SCALE GENOMIC DNA]</scope>
    <source>
        <strain evidence="3 4">DSM 18048</strain>
    </source>
</reference>
<dbReference type="OrthoDB" id="9798761at2"/>
<accession>A0A318S2F5</accession>
<gene>
    <name evidence="3" type="ORF">DES52_11363</name>
</gene>
<dbReference type="Proteomes" id="UP000248326">
    <property type="component" value="Unassembled WGS sequence"/>
</dbReference>
<dbReference type="Pfam" id="PF07510">
    <property type="entry name" value="GmrSD_C"/>
    <property type="match status" value="1"/>
</dbReference>
<dbReference type="InterPro" id="IPR004919">
    <property type="entry name" value="GmrSD_N"/>
</dbReference>
<evidence type="ECO:0000313" key="3">
    <source>
        <dbReference type="EMBL" id="PYE52017.1"/>
    </source>
</evidence>
<evidence type="ECO:0000313" key="4">
    <source>
        <dbReference type="Proteomes" id="UP000248326"/>
    </source>
</evidence>
<comment type="caution">
    <text evidence="3">The sequence shown here is derived from an EMBL/GenBank/DDBJ whole genome shotgun (WGS) entry which is preliminary data.</text>
</comment>
<dbReference type="PANTHER" id="PTHR35149:SF2">
    <property type="entry name" value="DUF262 DOMAIN-CONTAINING PROTEIN"/>
    <property type="match status" value="1"/>
</dbReference>
<dbReference type="InterPro" id="IPR011089">
    <property type="entry name" value="GmrSD_C"/>
</dbReference>
<dbReference type="Pfam" id="PF03235">
    <property type="entry name" value="GmrSD_N"/>
    <property type="match status" value="1"/>
</dbReference>
<dbReference type="RefSeq" id="WP_110887786.1">
    <property type="nucleotide sequence ID" value="NZ_QJSX01000013.1"/>
</dbReference>
<proteinExistence type="predicted"/>
<evidence type="ECO:0000259" key="2">
    <source>
        <dbReference type="Pfam" id="PF07510"/>
    </source>
</evidence>
<evidence type="ECO:0000259" key="1">
    <source>
        <dbReference type="Pfam" id="PF03235"/>
    </source>
</evidence>
<keyword evidence="4" id="KW-1185">Reference proteome</keyword>
<dbReference type="EMBL" id="QJSX01000013">
    <property type="protein sequence ID" value="PYE52017.1"/>
    <property type="molecule type" value="Genomic_DNA"/>
</dbReference>
<dbReference type="AlphaFoldDB" id="A0A318S2F5"/>
<feature type="domain" description="GmrSD restriction endonucleases C-terminal" evidence="2">
    <location>
        <begin position="422"/>
        <end position="544"/>
    </location>
</feature>
<name>A0A318S2F5_9DEIO</name>
<dbReference type="PANTHER" id="PTHR35149">
    <property type="entry name" value="SLL5132 PROTEIN"/>
    <property type="match status" value="1"/>
</dbReference>